<proteinExistence type="predicted"/>
<accession>A0A1S1QHC6</accession>
<comment type="caution">
    <text evidence="1">The sequence shown here is derived from an EMBL/GenBank/DDBJ whole genome shotgun (WGS) entry which is preliminary data.</text>
</comment>
<protein>
    <submittedName>
        <fullName evidence="1">Uncharacterized protein</fullName>
    </submittedName>
</protein>
<evidence type="ECO:0000313" key="1">
    <source>
        <dbReference type="EMBL" id="OHV33067.1"/>
    </source>
</evidence>
<sequence length="375" mass="41295">MASAGSRILVWAYGVAQHRDGSGSPQPSGVEARQTLRLNPGECHLSARARQLLGVENGATITVLLPPREFLHVRPGFVEDVPRATEADVTRETYDRFSRGIRFRSRYALASNGKLCMPVRLRNRVAVTPGSMRLSMAGRVLLGGVRVSERVQLSEFPPGDLSRPGPWTRQPRRAAALARSVRLPFRATDQLLEWIIRPILRAPSISLLTEQATIGDDDELVVRIPEHTLALLGIESGDQIIISWGYRQAVAVAFTIPDQSSSQATSRIFDSQGVERILVDENDLREQLTIQVASRLRLSLGIPATTVVRVRRRLRTYLVNRLGRATLPVGGLILAALAVPGGARVPAVAATSIIFAFQLISFRYPSPPKGKWPFW</sequence>
<reference evidence="2" key="1">
    <citation type="submission" date="2016-07" db="EMBL/GenBank/DDBJ databases">
        <title>Sequence Frankia sp. strain CcI1.17.</title>
        <authorList>
            <person name="Ghodhbane-Gtari F."/>
            <person name="Swanson E."/>
            <person name="Gueddou A."/>
            <person name="Morris K."/>
            <person name="Hezbri K."/>
            <person name="Ktari A."/>
            <person name="Nouioui I."/>
            <person name="Abebe-Akele F."/>
            <person name="Simpson S."/>
            <person name="Thomas K."/>
            <person name="Gtari M."/>
            <person name="Tisa L.S."/>
            <person name="Hurst S."/>
        </authorList>
    </citation>
    <scope>NUCLEOTIDE SEQUENCE [LARGE SCALE GENOMIC DNA]</scope>
    <source>
        <strain evidence="2">Cc1.17</strain>
    </source>
</reference>
<organism evidence="1 2">
    <name type="scientific">Parafrankia colletiae</name>
    <dbReference type="NCBI Taxonomy" id="573497"/>
    <lineage>
        <taxon>Bacteria</taxon>
        <taxon>Bacillati</taxon>
        <taxon>Actinomycetota</taxon>
        <taxon>Actinomycetes</taxon>
        <taxon>Frankiales</taxon>
        <taxon>Frankiaceae</taxon>
        <taxon>Parafrankia</taxon>
    </lineage>
</organism>
<dbReference type="AlphaFoldDB" id="A0A1S1QHC6"/>
<evidence type="ECO:0000313" key="2">
    <source>
        <dbReference type="Proteomes" id="UP000179627"/>
    </source>
</evidence>
<dbReference type="EMBL" id="MBLM01000135">
    <property type="protein sequence ID" value="OHV33067.1"/>
    <property type="molecule type" value="Genomic_DNA"/>
</dbReference>
<dbReference type="Proteomes" id="UP000179627">
    <property type="component" value="Unassembled WGS sequence"/>
</dbReference>
<name>A0A1S1QHC6_9ACTN</name>
<keyword evidence="2" id="KW-1185">Reference proteome</keyword>
<gene>
    <name evidence="1" type="ORF">CC117_23835</name>
</gene>